<reference evidence="2" key="1">
    <citation type="journal article" date="2022" name="Plant J.">
        <title>Strategies of tolerance reflected in two North American maple genomes.</title>
        <authorList>
            <person name="McEvoy S.L."/>
            <person name="Sezen U.U."/>
            <person name="Trouern-Trend A."/>
            <person name="McMahon S.M."/>
            <person name="Schaberg P.G."/>
            <person name="Yang J."/>
            <person name="Wegrzyn J.L."/>
            <person name="Swenson N.G."/>
        </authorList>
    </citation>
    <scope>NUCLEOTIDE SEQUENCE</scope>
    <source>
        <strain evidence="2">91603</strain>
    </source>
</reference>
<gene>
    <name evidence="2" type="ORF">LWI28_000671</name>
</gene>
<dbReference type="SUPFAM" id="SSF56672">
    <property type="entry name" value="DNA/RNA polymerases"/>
    <property type="match status" value="1"/>
</dbReference>
<dbReference type="InterPro" id="IPR043128">
    <property type="entry name" value="Rev_trsase/Diguanyl_cyclase"/>
</dbReference>
<reference evidence="2" key="2">
    <citation type="submission" date="2023-02" db="EMBL/GenBank/DDBJ databases">
        <authorList>
            <person name="Swenson N.G."/>
            <person name="Wegrzyn J.L."/>
            <person name="Mcevoy S.L."/>
        </authorList>
    </citation>
    <scope>NUCLEOTIDE SEQUENCE</scope>
    <source>
        <strain evidence="2">91603</strain>
        <tissue evidence="2">Leaf</tissue>
    </source>
</reference>
<dbReference type="PANTHER" id="PTHR33064:SF37">
    <property type="entry name" value="RIBONUCLEASE H"/>
    <property type="match status" value="1"/>
</dbReference>
<organism evidence="2 3">
    <name type="scientific">Acer negundo</name>
    <name type="common">Box elder</name>
    <dbReference type="NCBI Taxonomy" id="4023"/>
    <lineage>
        <taxon>Eukaryota</taxon>
        <taxon>Viridiplantae</taxon>
        <taxon>Streptophyta</taxon>
        <taxon>Embryophyta</taxon>
        <taxon>Tracheophyta</taxon>
        <taxon>Spermatophyta</taxon>
        <taxon>Magnoliopsida</taxon>
        <taxon>eudicotyledons</taxon>
        <taxon>Gunneridae</taxon>
        <taxon>Pentapetalae</taxon>
        <taxon>rosids</taxon>
        <taxon>malvids</taxon>
        <taxon>Sapindales</taxon>
        <taxon>Sapindaceae</taxon>
        <taxon>Hippocastanoideae</taxon>
        <taxon>Acereae</taxon>
        <taxon>Acer</taxon>
    </lineage>
</organism>
<keyword evidence="3" id="KW-1185">Reference proteome</keyword>
<feature type="domain" description="Reverse transcriptase/retrotransposon-derived protein RNase H-like" evidence="1">
    <location>
        <begin position="66"/>
        <end position="131"/>
    </location>
</feature>
<sequence length="131" mass="14526">MHISNGKYHPSPHLACQLLEFPDSNLTTKQVQQFLGIINFIRDFLPHVTRYTSILSALLKKNPSSWDRCHTDAITKLKEIAQSPPALTIPSTDQLILQTDASDTCCGAILIEEKDGQKSYCGHASGQFKDA</sequence>
<dbReference type="InterPro" id="IPR041577">
    <property type="entry name" value="RT_RNaseH_2"/>
</dbReference>
<name>A0AAD5IPY7_ACENE</name>
<dbReference type="EMBL" id="JAJSOW010000103">
    <property type="protein sequence ID" value="KAI9173395.1"/>
    <property type="molecule type" value="Genomic_DNA"/>
</dbReference>
<evidence type="ECO:0000313" key="3">
    <source>
        <dbReference type="Proteomes" id="UP001064489"/>
    </source>
</evidence>
<proteinExistence type="predicted"/>
<protein>
    <recommendedName>
        <fullName evidence="1">Reverse transcriptase/retrotransposon-derived protein RNase H-like domain-containing protein</fullName>
    </recommendedName>
</protein>
<comment type="caution">
    <text evidence="2">The sequence shown here is derived from an EMBL/GenBank/DDBJ whole genome shotgun (WGS) entry which is preliminary data.</text>
</comment>
<dbReference type="AlphaFoldDB" id="A0AAD5IPY7"/>
<dbReference type="InterPro" id="IPR043502">
    <property type="entry name" value="DNA/RNA_pol_sf"/>
</dbReference>
<evidence type="ECO:0000313" key="2">
    <source>
        <dbReference type="EMBL" id="KAI9173395.1"/>
    </source>
</evidence>
<dbReference type="Proteomes" id="UP001064489">
    <property type="component" value="Chromosome 8"/>
</dbReference>
<accession>A0AAD5IPY7</accession>
<evidence type="ECO:0000259" key="1">
    <source>
        <dbReference type="Pfam" id="PF17919"/>
    </source>
</evidence>
<dbReference type="InterPro" id="IPR051320">
    <property type="entry name" value="Viral_Replic_Matur_Polypro"/>
</dbReference>
<dbReference type="PANTHER" id="PTHR33064">
    <property type="entry name" value="POL PROTEIN"/>
    <property type="match status" value="1"/>
</dbReference>
<dbReference type="Gene3D" id="3.30.70.270">
    <property type="match status" value="1"/>
</dbReference>
<dbReference type="Pfam" id="PF17919">
    <property type="entry name" value="RT_RNaseH_2"/>
    <property type="match status" value="1"/>
</dbReference>